<evidence type="ECO:0000256" key="3">
    <source>
        <dbReference type="ARBA" id="ARBA00022677"/>
    </source>
</evidence>
<dbReference type="EMBL" id="QUTH01004423">
    <property type="protein sequence ID" value="RHZ13950.1"/>
    <property type="molecule type" value="Genomic_DNA"/>
</dbReference>
<dbReference type="PANTHER" id="PTHR13390:SF0">
    <property type="entry name" value="LIPID DROPLET-ASSOCIATED HYDROLASE"/>
    <property type="match status" value="1"/>
</dbReference>
<proteinExistence type="inferred from homology"/>
<dbReference type="AlphaFoldDB" id="A0A418CN80"/>
<name>A0A418CN80_APHAT</name>
<dbReference type="VEuPathDB" id="FungiDB:H257_02751"/>
<dbReference type="Pfam" id="PF10230">
    <property type="entry name" value="LIDHydrolase"/>
    <property type="match status" value="1"/>
</dbReference>
<evidence type="ECO:0000256" key="2">
    <source>
        <dbReference type="ARBA" id="ARBA00008300"/>
    </source>
</evidence>
<keyword evidence="3" id="KW-0551">Lipid droplet</keyword>
<comment type="subcellular location">
    <subcellularLocation>
        <location evidence="1">Lipid droplet</location>
    </subcellularLocation>
</comment>
<evidence type="ECO:0000313" key="8">
    <source>
        <dbReference type="Proteomes" id="UP000285712"/>
    </source>
</evidence>
<dbReference type="Proteomes" id="UP000285430">
    <property type="component" value="Unassembled WGS sequence"/>
</dbReference>
<dbReference type="InterPro" id="IPR019363">
    <property type="entry name" value="LDAH"/>
</dbReference>
<dbReference type="EMBL" id="QUTG01007195">
    <property type="protein sequence ID" value="RHY82978.1"/>
    <property type="molecule type" value="Genomic_DNA"/>
</dbReference>
<dbReference type="GO" id="GO:0019915">
    <property type="term" value="P:lipid storage"/>
    <property type="evidence" value="ECO:0007669"/>
    <property type="project" value="InterPro"/>
</dbReference>
<comment type="caution">
    <text evidence="5">The sequence shown here is derived from an EMBL/GenBank/DDBJ whole genome shotgun (WGS) entry which is preliminary data.</text>
</comment>
<evidence type="ECO:0000256" key="1">
    <source>
        <dbReference type="ARBA" id="ARBA00004502"/>
    </source>
</evidence>
<comment type="similarity">
    <text evidence="2">Belongs to the AB hydrolase superfamily. LDAH family.</text>
</comment>
<sequence length="356" mass="39616">MPSSSLAYIRTAAAEDVRVAIVLGTSLLLAMWFLARRLSKGGGVGRVFLSDLARVECLSTDRLMHKVVLPARQPNASKRLVLLVPGNPGVPGFYEPFMQRLHALGGRDCEIVGLSHTGHSLPWINDNAAFDLETQVVDKVAYIRKRIEKDPTVSLVLIGHSIGCHIALRLLDQFPTHVEKLVLIQPAVMHIRDTPRGQQMMPLFVHHQWVAYLAWPIAQLPTLVKKVLVALAVPPPEFHKAALGMCDHVVVLNCLKMAWHEMHELKDINHALVADHQHKIQFVFSRHDGWCPPAHVELLRRRYVHANHVVVSLPHAFMMAANGSDVMADLAHAWLNETQLAAKPPVDHVVAPPPRA</sequence>
<dbReference type="GO" id="GO:0016298">
    <property type="term" value="F:lipase activity"/>
    <property type="evidence" value="ECO:0007669"/>
    <property type="project" value="InterPro"/>
</dbReference>
<gene>
    <name evidence="5" type="ORF">DYB35_013013</name>
    <name evidence="6" type="ORF">DYB37_001696</name>
</gene>
<keyword evidence="4" id="KW-0378">Hydrolase</keyword>
<organism evidence="5 8">
    <name type="scientific">Aphanomyces astaci</name>
    <name type="common">Crayfish plague agent</name>
    <dbReference type="NCBI Taxonomy" id="112090"/>
    <lineage>
        <taxon>Eukaryota</taxon>
        <taxon>Sar</taxon>
        <taxon>Stramenopiles</taxon>
        <taxon>Oomycota</taxon>
        <taxon>Saprolegniomycetes</taxon>
        <taxon>Saprolegniales</taxon>
        <taxon>Verrucalvaceae</taxon>
        <taxon>Aphanomyces</taxon>
    </lineage>
</organism>
<evidence type="ECO:0008006" key="9">
    <source>
        <dbReference type="Google" id="ProtNLM"/>
    </source>
</evidence>
<dbReference type="Gene3D" id="3.40.50.1820">
    <property type="entry name" value="alpha/beta hydrolase"/>
    <property type="match status" value="1"/>
</dbReference>
<evidence type="ECO:0000256" key="4">
    <source>
        <dbReference type="ARBA" id="ARBA00022801"/>
    </source>
</evidence>
<dbReference type="PANTHER" id="PTHR13390">
    <property type="entry name" value="LIPASE"/>
    <property type="match status" value="1"/>
</dbReference>
<dbReference type="Proteomes" id="UP000285712">
    <property type="component" value="Unassembled WGS sequence"/>
</dbReference>
<evidence type="ECO:0000313" key="5">
    <source>
        <dbReference type="EMBL" id="RHY82978.1"/>
    </source>
</evidence>
<dbReference type="GO" id="GO:0005811">
    <property type="term" value="C:lipid droplet"/>
    <property type="evidence" value="ECO:0007669"/>
    <property type="project" value="UniProtKB-SubCell"/>
</dbReference>
<evidence type="ECO:0000313" key="6">
    <source>
        <dbReference type="EMBL" id="RHZ13950.1"/>
    </source>
</evidence>
<protein>
    <recommendedName>
        <fullName evidence="9">Serine aminopeptidase S33 domain-containing protein</fullName>
    </recommendedName>
</protein>
<evidence type="ECO:0000313" key="7">
    <source>
        <dbReference type="Proteomes" id="UP000285430"/>
    </source>
</evidence>
<reference evidence="7 8" key="1">
    <citation type="submission" date="2018-08" db="EMBL/GenBank/DDBJ databases">
        <title>Aphanomyces genome sequencing and annotation.</title>
        <authorList>
            <person name="Minardi D."/>
            <person name="Oidtmann B."/>
            <person name="Van Der Giezen M."/>
            <person name="Studholme D.J."/>
        </authorList>
    </citation>
    <scope>NUCLEOTIDE SEQUENCE [LARGE SCALE GENOMIC DNA]</scope>
    <source>
        <strain evidence="6 7">Da</strain>
        <strain evidence="5 8">Sv</strain>
    </source>
</reference>
<accession>A0A418CN80</accession>
<dbReference type="InterPro" id="IPR029058">
    <property type="entry name" value="AB_hydrolase_fold"/>
</dbReference>
<dbReference type="SUPFAM" id="SSF53474">
    <property type="entry name" value="alpha/beta-Hydrolases"/>
    <property type="match status" value="1"/>
</dbReference>